<dbReference type="RefSeq" id="XP_025359379.1">
    <property type="nucleotide sequence ID" value="XM_025507121.1"/>
</dbReference>
<feature type="compositionally biased region" description="Basic and acidic residues" evidence="1">
    <location>
        <begin position="1144"/>
        <end position="1157"/>
    </location>
</feature>
<dbReference type="Proteomes" id="UP000245884">
    <property type="component" value="Unassembled WGS sequence"/>
</dbReference>
<feature type="region of interest" description="Disordered" evidence="1">
    <location>
        <begin position="128"/>
        <end position="172"/>
    </location>
</feature>
<feature type="compositionally biased region" description="Low complexity" evidence="1">
    <location>
        <begin position="1170"/>
        <end position="1183"/>
    </location>
</feature>
<feature type="compositionally biased region" description="Acidic residues" evidence="1">
    <location>
        <begin position="1158"/>
        <end position="1168"/>
    </location>
</feature>
<feature type="region of interest" description="Disordered" evidence="1">
    <location>
        <begin position="1255"/>
        <end position="1282"/>
    </location>
</feature>
<organism evidence="2 3">
    <name type="scientific">Jaminaea rosea</name>
    <dbReference type="NCBI Taxonomy" id="1569628"/>
    <lineage>
        <taxon>Eukaryota</taxon>
        <taxon>Fungi</taxon>
        <taxon>Dikarya</taxon>
        <taxon>Basidiomycota</taxon>
        <taxon>Ustilaginomycotina</taxon>
        <taxon>Exobasidiomycetes</taxon>
        <taxon>Microstromatales</taxon>
        <taxon>Microstromatales incertae sedis</taxon>
        <taxon>Jaminaea</taxon>
    </lineage>
</organism>
<dbReference type="GeneID" id="37028944"/>
<name>A0A316UHF8_9BASI</name>
<feature type="compositionally biased region" description="Basic and acidic residues" evidence="1">
    <location>
        <begin position="1035"/>
        <end position="1045"/>
    </location>
</feature>
<accession>A0A316UHF8</accession>
<dbReference type="STRING" id="1569628.A0A316UHF8"/>
<gene>
    <name evidence="2" type="ORF">BDZ90DRAFT_234716</name>
</gene>
<protein>
    <submittedName>
        <fullName evidence="2">Uncharacterized protein</fullName>
    </submittedName>
</protein>
<feature type="region of interest" description="Disordered" evidence="1">
    <location>
        <begin position="1144"/>
        <end position="1186"/>
    </location>
</feature>
<evidence type="ECO:0000256" key="1">
    <source>
        <dbReference type="SAM" id="MobiDB-lite"/>
    </source>
</evidence>
<dbReference type="OrthoDB" id="185373at2759"/>
<feature type="compositionally biased region" description="Polar residues" evidence="1">
    <location>
        <begin position="64"/>
        <end position="78"/>
    </location>
</feature>
<reference evidence="2 3" key="1">
    <citation type="journal article" date="2018" name="Mol. Biol. Evol.">
        <title>Broad Genomic Sampling Reveals a Smut Pathogenic Ancestry of the Fungal Clade Ustilaginomycotina.</title>
        <authorList>
            <person name="Kijpornyongpan T."/>
            <person name="Mondo S.J."/>
            <person name="Barry K."/>
            <person name="Sandor L."/>
            <person name="Lee J."/>
            <person name="Lipzen A."/>
            <person name="Pangilinan J."/>
            <person name="LaButti K."/>
            <person name="Hainaut M."/>
            <person name="Henrissat B."/>
            <person name="Grigoriev I.V."/>
            <person name="Spatafora J.W."/>
            <person name="Aime M.C."/>
        </authorList>
    </citation>
    <scope>NUCLEOTIDE SEQUENCE [LARGE SCALE GENOMIC DNA]</scope>
    <source>
        <strain evidence="2 3">MCA 5214</strain>
    </source>
</reference>
<feature type="compositionally biased region" description="Low complexity" evidence="1">
    <location>
        <begin position="79"/>
        <end position="109"/>
    </location>
</feature>
<evidence type="ECO:0000313" key="3">
    <source>
        <dbReference type="Proteomes" id="UP000245884"/>
    </source>
</evidence>
<proteinExistence type="predicted"/>
<feature type="region of interest" description="Disordered" evidence="1">
    <location>
        <begin position="1019"/>
        <end position="1068"/>
    </location>
</feature>
<keyword evidence="3" id="KW-1185">Reference proteome</keyword>
<sequence>MLTSGLRAGVATAATASAPTLRPEAAKALSTTPSVFTILAPPATPPLARPFTTRRSTRRGVHIDSTTASSYPQYQHYQPASQAAEASSSSSSTTTPFYSPRPSSSSASSPRARYLLRYLDEDVDVNGHFASYAAPPPPSPEELEQEAQQQQPHRYAAEQQEAKESHRHHLDSLSDEELVAHAEQLGREQLSEEAARLLDYLGTHGGGGRRLARRNFVSRVMQVWRGNESDLERRRRALQGLLRGAAEAELGGRGEGITSLVSPHEMLRVYAILVEVGQGRAVAQQQATGQDTQSSATGPFSFLSSQACNRLARKILRSAHPTLFPVFVALFEDLQERGPSHEEQEERTSPVLTTNTTIGAFLYALQPRVWQPQGGHSFARRIVNALLQQEQQTRRYDGSVGAREAAQVRGAGQDTRAWLAALDGAAAAAEEGHPTSAKAKEQKDALIFELFCRLLLVRLSLQQGTKDGGQIIKEQLKTLVEHLPRQLLDVKVQPVSDLSAPSAPVDVIAAQYALDTIENILQHGQGTEAPIQLAAELAREHASLIAKRAIAMQTGEDSNSTLSSMGPLLLEELCKRSLEVRRPMLAIRALLAVKRASPSGSASPLPSLARADTLISLISTMRLTERQGFAQAQLHELLGWREHAVREPSILNLPTPQRPSMLRALAFSRLKGPLAYLWMRWTDNGSAGDGLLSAHTIAADTALMKLLVKTFVPGHNVGVSPQGKQELLVPEEGARSDVTLPLQTREDEMAFATHVLQSFHQARTSPPTSSSASGFEEDISSPQLYDHYDLTSLASAYLDLGREKACFKIFGELLHRREVPDETDLLVLLYAVARRGSRDEDEARHARASARVGVRRAVKLYERYCLTPSDKKGDDENRVHKQLRATPKIHATLLRLALRAGEVDVAHKLALSAMRFRFLAPEHDAIHTEEDQDGPLARRGEAQTINTLLLAGRAFSPALIGADHRARAGRRKWVANVWEDVAKMAIKKVKARAWQPDAELLQHFARAALRGQVSLGEARARQQEADEQQQVQQAARRETVEREVRPLPPHLAGQRQHPLTVNDTPRRPRLTDASLRSALTFLELASLQTRNLDVELVQEALLALQNRVARLSTSRREKVHRVEWVQVLDGFVARCLRRVEGGRDRATQAGENEHVESVNEDDLAEQEEATLSAQPQSSSSATPRTYYHPILTTKTLRLVAGTYAELRDRSGAYQVAAWMHERGMAPPAQTAGSPRRQVVALLGPNLRRRLSDLARGDQKKAEVAQKLDAKDDGGEKEGLRIAKDPSRERDIDCWVDEEKWRKDKPWWKSDVWDV</sequence>
<evidence type="ECO:0000313" key="2">
    <source>
        <dbReference type="EMBL" id="PWN24767.1"/>
    </source>
</evidence>
<dbReference type="EMBL" id="KZ819679">
    <property type="protein sequence ID" value="PWN24767.1"/>
    <property type="molecule type" value="Genomic_DNA"/>
</dbReference>
<feature type="region of interest" description="Disordered" evidence="1">
    <location>
        <begin position="40"/>
        <end position="109"/>
    </location>
</feature>